<dbReference type="InterPro" id="IPR038721">
    <property type="entry name" value="IS701-like_DDE_dom"/>
</dbReference>
<dbReference type="EMBL" id="BMNG01000015">
    <property type="protein sequence ID" value="GGO54148.1"/>
    <property type="molecule type" value="Genomic_DNA"/>
</dbReference>
<accession>A0ABQ2MKQ9</accession>
<dbReference type="PANTHER" id="PTHR33627:SF1">
    <property type="entry name" value="TRANSPOSASE"/>
    <property type="match status" value="1"/>
</dbReference>
<reference evidence="3" key="1">
    <citation type="journal article" date="2019" name="Int. J. Syst. Evol. Microbiol.">
        <title>The Global Catalogue of Microorganisms (GCM) 10K type strain sequencing project: providing services to taxonomists for standard genome sequencing and annotation.</title>
        <authorList>
            <consortium name="The Broad Institute Genomics Platform"/>
            <consortium name="The Broad Institute Genome Sequencing Center for Infectious Disease"/>
            <person name="Wu L."/>
            <person name="Ma J."/>
        </authorList>
    </citation>
    <scope>NUCLEOTIDE SEQUENCE [LARGE SCALE GENOMIC DNA]</scope>
    <source>
        <strain evidence="3">CGMCC 4.7349</strain>
    </source>
</reference>
<protein>
    <recommendedName>
        <fullName evidence="1">Transposase IS701-like DDE domain-containing protein</fullName>
    </recommendedName>
</protein>
<feature type="domain" description="Transposase IS701-like DDE" evidence="1">
    <location>
        <begin position="11"/>
        <end position="127"/>
    </location>
</feature>
<evidence type="ECO:0000259" key="1">
    <source>
        <dbReference type="Pfam" id="PF13546"/>
    </source>
</evidence>
<dbReference type="Proteomes" id="UP000656881">
    <property type="component" value="Unassembled WGS sequence"/>
</dbReference>
<name>A0ABQ2MKQ9_9ACTN</name>
<keyword evidence="3" id="KW-1185">Reference proteome</keyword>
<dbReference type="Pfam" id="PF13546">
    <property type="entry name" value="DDE_5"/>
    <property type="match status" value="1"/>
</dbReference>
<comment type="caution">
    <text evidence="2">The sequence shown here is derived from an EMBL/GenBank/DDBJ whole genome shotgun (WGS) entry which is preliminary data.</text>
</comment>
<sequence length="136" mass="14893">MLCWVSSRRPSWNAGAVRDDVREYVVEHLHDDAAVLVADETGDVKKGTDTAGIRRQYTGTAGRIEISRVAVCLVYADAREHTAVDRELYVPRSWTGDLDCCRAPGLGEDTVFATKPELARTTIERFTVAGAMGAHA</sequence>
<organism evidence="2 3">
    <name type="scientific">Streptomyces lasiicapitis</name>
    <dbReference type="NCBI Taxonomy" id="1923961"/>
    <lineage>
        <taxon>Bacteria</taxon>
        <taxon>Bacillati</taxon>
        <taxon>Actinomycetota</taxon>
        <taxon>Actinomycetes</taxon>
        <taxon>Kitasatosporales</taxon>
        <taxon>Streptomycetaceae</taxon>
        <taxon>Streptomyces</taxon>
    </lineage>
</organism>
<gene>
    <name evidence="2" type="ORF">GCM10012286_63230</name>
</gene>
<evidence type="ECO:0000313" key="3">
    <source>
        <dbReference type="Proteomes" id="UP000656881"/>
    </source>
</evidence>
<dbReference type="InterPro" id="IPR039365">
    <property type="entry name" value="IS701-like"/>
</dbReference>
<proteinExistence type="predicted"/>
<dbReference type="PANTHER" id="PTHR33627">
    <property type="entry name" value="TRANSPOSASE"/>
    <property type="match status" value="1"/>
</dbReference>
<evidence type="ECO:0000313" key="2">
    <source>
        <dbReference type="EMBL" id="GGO54148.1"/>
    </source>
</evidence>